<dbReference type="Proteomes" id="UP000006039">
    <property type="component" value="Unassembled WGS sequence"/>
</dbReference>
<evidence type="ECO:0000313" key="4">
    <source>
        <dbReference type="Proteomes" id="UP000006039"/>
    </source>
</evidence>
<reference evidence="2" key="3">
    <citation type="submission" date="2010-09" db="EMBL/GenBank/DDBJ databases">
        <title>Annotation of Gaeumannomyces graminis var. tritici R3-111a-1.</title>
        <authorList>
            <consortium name="The Broad Institute Genome Sequencing Platform"/>
            <person name="Ma L.-J."/>
            <person name="Dead R."/>
            <person name="Young S.K."/>
            <person name="Zeng Q."/>
            <person name="Gargeya S."/>
            <person name="Fitzgerald M."/>
            <person name="Haas B."/>
            <person name="Abouelleil A."/>
            <person name="Alvarado L."/>
            <person name="Arachchi H.M."/>
            <person name="Berlin A."/>
            <person name="Brown A."/>
            <person name="Chapman S.B."/>
            <person name="Chen Z."/>
            <person name="Dunbar C."/>
            <person name="Freedman E."/>
            <person name="Gearin G."/>
            <person name="Gellesch M."/>
            <person name="Goldberg J."/>
            <person name="Griggs A."/>
            <person name="Gujja S."/>
            <person name="Heiman D."/>
            <person name="Howarth C."/>
            <person name="Larson L."/>
            <person name="Lui A."/>
            <person name="MacDonald P.J.P."/>
            <person name="Mehta T."/>
            <person name="Montmayeur A."/>
            <person name="Murphy C."/>
            <person name="Neiman D."/>
            <person name="Pearson M."/>
            <person name="Priest M."/>
            <person name="Roberts A."/>
            <person name="Saif S."/>
            <person name="Shea T."/>
            <person name="Shenoy N."/>
            <person name="Sisk P."/>
            <person name="Stolte C."/>
            <person name="Sykes S."/>
            <person name="Yandava C."/>
            <person name="Wortman J."/>
            <person name="Nusbaum C."/>
            <person name="Birren B."/>
        </authorList>
    </citation>
    <scope>NUCLEOTIDE SEQUENCE</scope>
    <source>
        <strain evidence="2">R3-111a-1</strain>
    </source>
</reference>
<feature type="region of interest" description="Disordered" evidence="1">
    <location>
        <begin position="104"/>
        <end position="160"/>
    </location>
</feature>
<reference evidence="3" key="5">
    <citation type="submission" date="2018-04" db="UniProtKB">
        <authorList>
            <consortium name="EnsemblFungi"/>
        </authorList>
    </citation>
    <scope>IDENTIFICATION</scope>
    <source>
        <strain evidence="3">R3-111a-1</strain>
    </source>
</reference>
<reference evidence="2" key="2">
    <citation type="submission" date="2010-07" db="EMBL/GenBank/DDBJ databases">
        <authorList>
            <consortium name="The Broad Institute Genome Sequencing Platform"/>
            <consortium name="Broad Institute Genome Sequencing Center for Infectious Disease"/>
            <person name="Ma L.-J."/>
            <person name="Dead R."/>
            <person name="Young S."/>
            <person name="Zeng Q."/>
            <person name="Koehrsen M."/>
            <person name="Alvarado L."/>
            <person name="Berlin A."/>
            <person name="Chapman S.B."/>
            <person name="Chen Z."/>
            <person name="Freedman E."/>
            <person name="Gellesch M."/>
            <person name="Goldberg J."/>
            <person name="Griggs A."/>
            <person name="Gujja S."/>
            <person name="Heilman E.R."/>
            <person name="Heiman D."/>
            <person name="Hepburn T."/>
            <person name="Howarth C."/>
            <person name="Jen D."/>
            <person name="Larson L."/>
            <person name="Mehta T."/>
            <person name="Neiman D."/>
            <person name="Pearson M."/>
            <person name="Roberts A."/>
            <person name="Saif S."/>
            <person name="Shea T."/>
            <person name="Shenoy N."/>
            <person name="Sisk P."/>
            <person name="Stolte C."/>
            <person name="Sykes S."/>
            <person name="Walk T."/>
            <person name="White J."/>
            <person name="Yandava C."/>
            <person name="Haas B."/>
            <person name="Nusbaum C."/>
            <person name="Birren B."/>
        </authorList>
    </citation>
    <scope>NUCLEOTIDE SEQUENCE</scope>
    <source>
        <strain evidence="2">R3-111a-1</strain>
    </source>
</reference>
<gene>
    <name evidence="3" type="primary">20352227</name>
    <name evidence="2" type="ORF">GGTG_11769</name>
</gene>
<evidence type="ECO:0000256" key="1">
    <source>
        <dbReference type="SAM" id="MobiDB-lite"/>
    </source>
</evidence>
<reference evidence="4" key="1">
    <citation type="submission" date="2010-07" db="EMBL/GenBank/DDBJ databases">
        <title>The genome sequence of Gaeumannomyces graminis var. tritici strain R3-111a-1.</title>
        <authorList>
            <consortium name="The Broad Institute Genome Sequencing Platform"/>
            <person name="Ma L.-J."/>
            <person name="Dead R."/>
            <person name="Young S."/>
            <person name="Zeng Q."/>
            <person name="Koehrsen M."/>
            <person name="Alvarado L."/>
            <person name="Berlin A."/>
            <person name="Chapman S.B."/>
            <person name="Chen Z."/>
            <person name="Freedman E."/>
            <person name="Gellesch M."/>
            <person name="Goldberg J."/>
            <person name="Griggs A."/>
            <person name="Gujja S."/>
            <person name="Heilman E.R."/>
            <person name="Heiman D."/>
            <person name="Hepburn T."/>
            <person name="Howarth C."/>
            <person name="Jen D."/>
            <person name="Larson L."/>
            <person name="Mehta T."/>
            <person name="Neiman D."/>
            <person name="Pearson M."/>
            <person name="Roberts A."/>
            <person name="Saif S."/>
            <person name="Shea T."/>
            <person name="Shenoy N."/>
            <person name="Sisk P."/>
            <person name="Stolte C."/>
            <person name="Sykes S."/>
            <person name="Walk T."/>
            <person name="White J."/>
            <person name="Yandava C."/>
            <person name="Haas B."/>
            <person name="Nusbaum C."/>
            <person name="Birren B."/>
        </authorList>
    </citation>
    <scope>NUCLEOTIDE SEQUENCE [LARGE SCALE GENOMIC DNA]</scope>
    <source>
        <strain evidence="4">R3-111a-1</strain>
    </source>
</reference>
<evidence type="ECO:0000313" key="2">
    <source>
        <dbReference type="EMBL" id="EJT70746.1"/>
    </source>
</evidence>
<name>J3PE46_GAET3</name>
<feature type="compositionally biased region" description="Low complexity" evidence="1">
    <location>
        <begin position="104"/>
        <end position="132"/>
    </location>
</feature>
<dbReference type="HOGENOM" id="CLU_1652256_0_0_1"/>
<sequence length="160" mass="17091">MGPCTALNMPGAIGRLIAFQSILDTDFFFSSLAKGFSIQSTRNATSDGIKSKSPRDAGLGDKQTLLLSSARTRTTAAAKHARAREIATRLYRKARDLEGGVLPAPTATKAVTKPTSNAAPTDTNTNPNTTFPLPGDIAIPNDDNTLKLDPQPHPLRRQLH</sequence>
<dbReference type="EnsemblFungi" id="EJT70746">
    <property type="protein sequence ID" value="EJT70746"/>
    <property type="gene ID" value="GGTG_11769"/>
</dbReference>
<dbReference type="GeneID" id="20352227"/>
<keyword evidence="4" id="KW-1185">Reference proteome</keyword>
<accession>J3PE46</accession>
<proteinExistence type="predicted"/>
<dbReference type="VEuPathDB" id="FungiDB:GGTG_11769"/>
<reference evidence="3" key="4">
    <citation type="journal article" date="2015" name="G3 (Bethesda)">
        <title>Genome sequences of three phytopathogenic species of the Magnaporthaceae family of fungi.</title>
        <authorList>
            <person name="Okagaki L.H."/>
            <person name="Nunes C.C."/>
            <person name="Sailsbery J."/>
            <person name="Clay B."/>
            <person name="Brown D."/>
            <person name="John T."/>
            <person name="Oh Y."/>
            <person name="Young N."/>
            <person name="Fitzgerald M."/>
            <person name="Haas B.J."/>
            <person name="Zeng Q."/>
            <person name="Young S."/>
            <person name="Adiconis X."/>
            <person name="Fan L."/>
            <person name="Levin J.Z."/>
            <person name="Mitchell T.K."/>
            <person name="Okubara P.A."/>
            <person name="Farman M.L."/>
            <person name="Kohn L.M."/>
            <person name="Birren B."/>
            <person name="Ma L.-J."/>
            <person name="Dean R.A."/>
        </authorList>
    </citation>
    <scope>NUCLEOTIDE SEQUENCE</scope>
    <source>
        <strain evidence="3">R3-111a-1</strain>
    </source>
</reference>
<evidence type="ECO:0000313" key="3">
    <source>
        <dbReference type="EnsemblFungi" id="EJT70746"/>
    </source>
</evidence>
<dbReference type="EMBL" id="GL385401">
    <property type="protein sequence ID" value="EJT70746.1"/>
    <property type="molecule type" value="Genomic_DNA"/>
</dbReference>
<dbReference type="RefSeq" id="XP_009227924.1">
    <property type="nucleotide sequence ID" value="XM_009229660.1"/>
</dbReference>
<organism evidence="2">
    <name type="scientific">Gaeumannomyces tritici (strain R3-111a-1)</name>
    <name type="common">Wheat and barley take-all root rot fungus</name>
    <name type="synonym">Gaeumannomyces graminis var. tritici</name>
    <dbReference type="NCBI Taxonomy" id="644352"/>
    <lineage>
        <taxon>Eukaryota</taxon>
        <taxon>Fungi</taxon>
        <taxon>Dikarya</taxon>
        <taxon>Ascomycota</taxon>
        <taxon>Pezizomycotina</taxon>
        <taxon>Sordariomycetes</taxon>
        <taxon>Sordariomycetidae</taxon>
        <taxon>Magnaporthales</taxon>
        <taxon>Magnaporthaceae</taxon>
        <taxon>Gaeumannomyces</taxon>
    </lineage>
</organism>
<dbReference type="AlphaFoldDB" id="J3PE46"/>
<protein>
    <submittedName>
        <fullName evidence="2 3">Uncharacterized protein</fullName>
    </submittedName>
</protein>